<dbReference type="FunCoup" id="A0A2N3N472">
    <property type="interactions" value="58"/>
</dbReference>
<dbReference type="EC" id="4.2.1.130" evidence="1"/>
<protein>
    <recommendedName>
        <fullName evidence="1">D-lactate dehydratase</fullName>
        <ecNumber evidence="1">4.2.1.130</ecNumber>
    </recommendedName>
</protein>
<keyword evidence="3" id="KW-0456">Lyase</keyword>
<reference evidence="7 8" key="1">
    <citation type="journal article" date="2017" name="G3 (Bethesda)">
        <title>First Draft Genome Sequence of the Pathogenic Fungus Lomentospora prolificans (Formerly Scedosporium prolificans).</title>
        <authorList>
            <person name="Luo R."/>
            <person name="Zimin A."/>
            <person name="Workman R."/>
            <person name="Fan Y."/>
            <person name="Pertea G."/>
            <person name="Grossman N."/>
            <person name="Wear M.P."/>
            <person name="Jia B."/>
            <person name="Miller H."/>
            <person name="Casadevall A."/>
            <person name="Timp W."/>
            <person name="Zhang S.X."/>
            <person name="Salzberg S.L."/>
        </authorList>
    </citation>
    <scope>NUCLEOTIDE SEQUENCE [LARGE SCALE GENOMIC DNA]</scope>
    <source>
        <strain evidence="7 8">JHH-5317</strain>
    </source>
</reference>
<name>A0A2N3N472_9PEZI</name>
<evidence type="ECO:0000313" key="7">
    <source>
        <dbReference type="EMBL" id="PKS07226.1"/>
    </source>
</evidence>
<sequence>MAPKILIVLTSADKVKNSGKPTGWYLPELAHPWEVLHSKAELTYASPKGGEAPLDPASIEASKDDATSMNFIKEHKSVYQNTKKLSDLVATAGDDFDAVFYPGGHGPMYDLANDKDSIQIISDLYAKGKPVAAVCHGPVAFVNVNGSDKLPILKGKRVTGFSDAEEEIMELVDEMPFSLEQALNEKSGGKFEKASEVWAEKVIVQDNVITGQNPASAKGVAEALAKLLSKSHIQNSIDGLRRANGSTCRNLRDDRHG</sequence>
<dbReference type="InterPro" id="IPR050325">
    <property type="entry name" value="Prot/Nucl_acid_deglycase"/>
</dbReference>
<dbReference type="AlphaFoldDB" id="A0A2N3N472"/>
<evidence type="ECO:0000256" key="1">
    <source>
        <dbReference type="ARBA" id="ARBA00013134"/>
    </source>
</evidence>
<keyword evidence="8" id="KW-1185">Reference proteome</keyword>
<dbReference type="EMBL" id="NLAX01000701">
    <property type="protein sequence ID" value="PKS07226.1"/>
    <property type="molecule type" value="Genomic_DNA"/>
</dbReference>
<organism evidence="7 8">
    <name type="scientific">Lomentospora prolificans</name>
    <dbReference type="NCBI Taxonomy" id="41688"/>
    <lineage>
        <taxon>Eukaryota</taxon>
        <taxon>Fungi</taxon>
        <taxon>Dikarya</taxon>
        <taxon>Ascomycota</taxon>
        <taxon>Pezizomycotina</taxon>
        <taxon>Sordariomycetes</taxon>
        <taxon>Hypocreomycetidae</taxon>
        <taxon>Microascales</taxon>
        <taxon>Microascaceae</taxon>
        <taxon>Lomentospora</taxon>
    </lineage>
</organism>
<comment type="caution">
    <text evidence="7">The sequence shown here is derived from an EMBL/GenBank/DDBJ whole genome shotgun (WGS) entry which is preliminary data.</text>
</comment>
<dbReference type="STRING" id="41688.A0A2N3N472"/>
<dbReference type="SUPFAM" id="SSF52317">
    <property type="entry name" value="Class I glutamine amidotransferase-like"/>
    <property type="match status" value="1"/>
</dbReference>
<dbReference type="InParanoid" id="A0A2N3N472"/>
<dbReference type="OrthoDB" id="543156at2759"/>
<gene>
    <name evidence="7" type="ORF">jhhlp_005828</name>
</gene>
<evidence type="ECO:0000256" key="4">
    <source>
        <dbReference type="ARBA" id="ARBA00038493"/>
    </source>
</evidence>
<feature type="domain" description="DJ-1/PfpI" evidence="6">
    <location>
        <begin position="29"/>
        <end position="224"/>
    </location>
</feature>
<dbReference type="CDD" id="cd03141">
    <property type="entry name" value="GATase1_Hsp31_like"/>
    <property type="match status" value="1"/>
</dbReference>
<dbReference type="InterPro" id="IPR002818">
    <property type="entry name" value="DJ-1/PfpI"/>
</dbReference>
<accession>A0A2N3N472</accession>
<evidence type="ECO:0000256" key="5">
    <source>
        <dbReference type="ARBA" id="ARBA00048082"/>
    </source>
</evidence>
<evidence type="ECO:0000313" key="8">
    <source>
        <dbReference type="Proteomes" id="UP000233524"/>
    </source>
</evidence>
<dbReference type="Pfam" id="PF01965">
    <property type="entry name" value="DJ-1_PfpI"/>
    <property type="match status" value="1"/>
</dbReference>
<keyword evidence="2" id="KW-0346">Stress response</keyword>
<comment type="similarity">
    <text evidence="4">Belongs to the peptidase C56 family. HSP31-like subfamily.</text>
</comment>
<dbReference type="InterPro" id="IPR029062">
    <property type="entry name" value="Class_I_gatase-like"/>
</dbReference>
<dbReference type="GO" id="GO:0019243">
    <property type="term" value="P:methylglyoxal catabolic process to D-lactate via S-lactoyl-glutathione"/>
    <property type="evidence" value="ECO:0007669"/>
    <property type="project" value="TreeGrafter"/>
</dbReference>
<comment type="catalytic activity">
    <reaction evidence="5">
        <text>methylglyoxal + H2O = (R)-lactate + H(+)</text>
        <dbReference type="Rhea" id="RHEA:27754"/>
        <dbReference type="ChEBI" id="CHEBI:15377"/>
        <dbReference type="ChEBI" id="CHEBI:15378"/>
        <dbReference type="ChEBI" id="CHEBI:16004"/>
        <dbReference type="ChEBI" id="CHEBI:17158"/>
        <dbReference type="EC" id="4.2.1.130"/>
    </reaction>
</comment>
<dbReference type="Gene3D" id="3.40.50.880">
    <property type="match status" value="1"/>
</dbReference>
<dbReference type="PANTHER" id="PTHR48094">
    <property type="entry name" value="PROTEIN/NUCLEIC ACID DEGLYCASE DJ-1-RELATED"/>
    <property type="match status" value="1"/>
</dbReference>
<evidence type="ECO:0000259" key="6">
    <source>
        <dbReference type="Pfam" id="PF01965"/>
    </source>
</evidence>
<dbReference type="VEuPathDB" id="FungiDB:jhhlp_005828"/>
<dbReference type="GO" id="GO:0005737">
    <property type="term" value="C:cytoplasm"/>
    <property type="evidence" value="ECO:0007669"/>
    <property type="project" value="TreeGrafter"/>
</dbReference>
<proteinExistence type="inferred from homology"/>
<evidence type="ECO:0000256" key="3">
    <source>
        <dbReference type="ARBA" id="ARBA00023239"/>
    </source>
</evidence>
<evidence type="ECO:0000256" key="2">
    <source>
        <dbReference type="ARBA" id="ARBA00023016"/>
    </source>
</evidence>
<dbReference type="GO" id="GO:0019172">
    <property type="term" value="F:glyoxalase III activity"/>
    <property type="evidence" value="ECO:0007669"/>
    <property type="project" value="UniProtKB-EC"/>
</dbReference>
<dbReference type="PANTHER" id="PTHR48094:SF11">
    <property type="entry name" value="GLUTATHIONE-INDEPENDENT GLYOXALASE HSP31-RELATED"/>
    <property type="match status" value="1"/>
</dbReference>
<dbReference type="Proteomes" id="UP000233524">
    <property type="component" value="Unassembled WGS sequence"/>
</dbReference>